<sequence>MNTTEPCVANRARRTISPPHSDDTVMWVARNSPVIRYQARRARGAECGHISVAIRCWCHFALPNGLYRTPIQ</sequence>
<keyword evidence="2" id="KW-1185">Reference proteome</keyword>
<evidence type="ECO:0000313" key="1">
    <source>
        <dbReference type="EnsemblPlants" id="HORVU.MOREX.r3.7HG0735570.1.CDS1"/>
    </source>
</evidence>
<dbReference type="AlphaFoldDB" id="A0A8I6YMI4"/>
<proteinExistence type="predicted"/>
<name>A0A8I6YMI4_HORVV</name>
<dbReference type="Gramene" id="HORVU.MOREX.r3.7HG0735570.1">
    <property type="protein sequence ID" value="HORVU.MOREX.r3.7HG0735570.1.CDS1"/>
    <property type="gene ID" value="HORVU.MOREX.r3.7HG0735570"/>
</dbReference>
<dbReference type="Proteomes" id="UP000011116">
    <property type="component" value="Chromosome 7H"/>
</dbReference>
<organism evidence="1 2">
    <name type="scientific">Hordeum vulgare subsp. vulgare</name>
    <name type="common">Domesticated barley</name>
    <dbReference type="NCBI Taxonomy" id="112509"/>
    <lineage>
        <taxon>Eukaryota</taxon>
        <taxon>Viridiplantae</taxon>
        <taxon>Streptophyta</taxon>
        <taxon>Embryophyta</taxon>
        <taxon>Tracheophyta</taxon>
        <taxon>Spermatophyta</taxon>
        <taxon>Magnoliopsida</taxon>
        <taxon>Liliopsida</taxon>
        <taxon>Poales</taxon>
        <taxon>Poaceae</taxon>
        <taxon>BOP clade</taxon>
        <taxon>Pooideae</taxon>
        <taxon>Triticodae</taxon>
        <taxon>Triticeae</taxon>
        <taxon>Hordeinae</taxon>
        <taxon>Hordeum</taxon>
    </lineage>
</organism>
<reference evidence="2" key="1">
    <citation type="journal article" date="2012" name="Nature">
        <title>A physical, genetic and functional sequence assembly of the barley genome.</title>
        <authorList>
            <consortium name="The International Barley Genome Sequencing Consortium"/>
            <person name="Mayer K.F."/>
            <person name="Waugh R."/>
            <person name="Brown J.W."/>
            <person name="Schulman A."/>
            <person name="Langridge P."/>
            <person name="Platzer M."/>
            <person name="Fincher G.B."/>
            <person name="Muehlbauer G.J."/>
            <person name="Sato K."/>
            <person name="Close T.J."/>
            <person name="Wise R.P."/>
            <person name="Stein N."/>
        </authorList>
    </citation>
    <scope>NUCLEOTIDE SEQUENCE [LARGE SCALE GENOMIC DNA]</scope>
    <source>
        <strain evidence="2">cv. Morex</strain>
    </source>
</reference>
<protein>
    <submittedName>
        <fullName evidence="1">Uncharacterized protein</fullName>
    </submittedName>
</protein>
<dbReference type="EnsemblPlants" id="HORVU.MOREX.r3.7HG0735570.1">
    <property type="protein sequence ID" value="HORVU.MOREX.r3.7HG0735570.1.CDS1"/>
    <property type="gene ID" value="HORVU.MOREX.r3.7HG0735570"/>
</dbReference>
<accession>A0A8I6YMI4</accession>
<reference evidence="1" key="2">
    <citation type="submission" date="2020-10" db="EMBL/GenBank/DDBJ databases">
        <authorList>
            <person name="Scholz U."/>
            <person name="Mascher M."/>
            <person name="Fiebig A."/>
        </authorList>
    </citation>
    <scope>NUCLEOTIDE SEQUENCE [LARGE SCALE GENOMIC DNA]</scope>
    <source>
        <strain evidence="1">cv. Morex</strain>
    </source>
</reference>
<dbReference type="Gramene" id="HORVU.MOREX.r2.7HG0610150.1">
    <property type="protein sequence ID" value="HORVU.MOREX.r2.7HG0610150.1.CDS.1"/>
    <property type="gene ID" value="HORVU.MOREX.r2.7HG0610150"/>
</dbReference>
<reference evidence="1" key="3">
    <citation type="submission" date="2022-01" db="UniProtKB">
        <authorList>
            <consortium name="EnsemblPlants"/>
        </authorList>
    </citation>
    <scope>IDENTIFICATION</scope>
    <source>
        <strain evidence="1">subsp. vulgare</strain>
    </source>
</reference>
<evidence type="ECO:0000313" key="2">
    <source>
        <dbReference type="Proteomes" id="UP000011116"/>
    </source>
</evidence>